<reference evidence="2 3" key="1">
    <citation type="journal article" date="2014" name="Genome Biol.">
        <title>Transcriptome and methylome profiling reveals relics of genome dominance in the mesopolyploid Brassica oleracea.</title>
        <authorList>
            <person name="Parkin I.A."/>
            <person name="Koh C."/>
            <person name="Tang H."/>
            <person name="Robinson S.J."/>
            <person name="Kagale S."/>
            <person name="Clarke W.E."/>
            <person name="Town C.D."/>
            <person name="Nixon J."/>
            <person name="Krishnakumar V."/>
            <person name="Bidwell S.L."/>
            <person name="Denoeud F."/>
            <person name="Belcram H."/>
            <person name="Links M.G."/>
            <person name="Just J."/>
            <person name="Clarke C."/>
            <person name="Bender T."/>
            <person name="Huebert T."/>
            <person name="Mason A.S."/>
            <person name="Pires J.C."/>
            <person name="Barker G."/>
            <person name="Moore J."/>
            <person name="Walley P.G."/>
            <person name="Manoli S."/>
            <person name="Batley J."/>
            <person name="Edwards D."/>
            <person name="Nelson M.N."/>
            <person name="Wang X."/>
            <person name="Paterson A.H."/>
            <person name="King G."/>
            <person name="Bancroft I."/>
            <person name="Chalhoub B."/>
            <person name="Sharpe A.G."/>
        </authorList>
    </citation>
    <scope>NUCLEOTIDE SEQUENCE</scope>
    <source>
        <strain evidence="2 3">cv. TO1000</strain>
    </source>
</reference>
<reference evidence="2" key="2">
    <citation type="submission" date="2015-03" db="UniProtKB">
        <authorList>
            <consortium name="EnsemblPlants"/>
        </authorList>
    </citation>
    <scope>IDENTIFICATION</scope>
</reference>
<keyword evidence="3" id="KW-1185">Reference proteome</keyword>
<dbReference type="STRING" id="109376.A0A0D3D4W9"/>
<sequence>ERTDERSKPTTVPPPLILRRGSRLLIFSVADRNNHRSKPPPIETHNQSKPTSKDDGYSDPDGVSTAWSRLRQKNPPRTTSVSVLIKAAIPSSLYFSVRRPNETTTEIDSLILHHGVDAVFSLLLQKTDLFNFEITSEVVNVSNFGSVFLVLTKDSLFLGDVGPVRKGVKHYLRLSVRETKMMIRGHETKMITGPKAALFAQHQEGVRKDVERAFGVLQARFGIIKNPARIWDKAKIGKIIRACIILHNMIVEDERNGYRHFDVSEFQQGEDNGSSHVDLTYSTDTPSNIANMMGVRTTIRDKQRHRQLKADLVEHIWRKFGRNEDNN</sequence>
<name>A0A0D3D4W9_BRAOL</name>
<dbReference type="InterPro" id="IPR006912">
    <property type="entry name" value="Harbinger_derived_prot"/>
</dbReference>
<dbReference type="AlphaFoldDB" id="A0A0D3D4W9"/>
<dbReference type="PANTHER" id="PTHR47150">
    <property type="entry name" value="OS12G0169200 PROTEIN"/>
    <property type="match status" value="1"/>
</dbReference>
<proteinExistence type="predicted"/>
<dbReference type="Pfam" id="PF04827">
    <property type="entry name" value="Plant_tran"/>
    <property type="match status" value="1"/>
</dbReference>
<dbReference type="eggNOG" id="ENOG502RRIU">
    <property type="taxonomic scope" value="Eukaryota"/>
</dbReference>
<dbReference type="Proteomes" id="UP000032141">
    <property type="component" value="Chromosome C7"/>
</dbReference>
<dbReference type="HOGENOM" id="CLU_851485_0_0_1"/>
<evidence type="ECO:0000256" key="1">
    <source>
        <dbReference type="SAM" id="MobiDB-lite"/>
    </source>
</evidence>
<dbReference type="EnsemblPlants" id="Bo7g031570.1">
    <property type="protein sequence ID" value="Bo7g031570.1"/>
    <property type="gene ID" value="Bo7g031570"/>
</dbReference>
<dbReference type="PANTHER" id="PTHR47150:SF5">
    <property type="entry name" value="OS07G0546750 PROTEIN"/>
    <property type="match status" value="1"/>
</dbReference>
<feature type="region of interest" description="Disordered" evidence="1">
    <location>
        <begin position="30"/>
        <end position="66"/>
    </location>
</feature>
<evidence type="ECO:0000313" key="3">
    <source>
        <dbReference type="Proteomes" id="UP000032141"/>
    </source>
</evidence>
<dbReference type="Gramene" id="Bo7g031570.1">
    <property type="protein sequence ID" value="Bo7g031570.1"/>
    <property type="gene ID" value="Bo7g031570"/>
</dbReference>
<protein>
    <recommendedName>
        <fullName evidence="4">DDE Tnp4 domain-containing protein</fullName>
    </recommendedName>
</protein>
<evidence type="ECO:0000313" key="2">
    <source>
        <dbReference type="EnsemblPlants" id="Bo7g031570.1"/>
    </source>
</evidence>
<organism evidence="2 3">
    <name type="scientific">Brassica oleracea var. oleracea</name>
    <dbReference type="NCBI Taxonomy" id="109376"/>
    <lineage>
        <taxon>Eukaryota</taxon>
        <taxon>Viridiplantae</taxon>
        <taxon>Streptophyta</taxon>
        <taxon>Embryophyta</taxon>
        <taxon>Tracheophyta</taxon>
        <taxon>Spermatophyta</taxon>
        <taxon>Magnoliopsida</taxon>
        <taxon>eudicotyledons</taxon>
        <taxon>Gunneridae</taxon>
        <taxon>Pentapetalae</taxon>
        <taxon>rosids</taxon>
        <taxon>malvids</taxon>
        <taxon>Brassicales</taxon>
        <taxon>Brassicaceae</taxon>
        <taxon>Brassiceae</taxon>
        <taxon>Brassica</taxon>
    </lineage>
</organism>
<accession>A0A0D3D4W9</accession>
<evidence type="ECO:0008006" key="4">
    <source>
        <dbReference type="Google" id="ProtNLM"/>
    </source>
</evidence>